<dbReference type="EMBL" id="OC004782">
    <property type="protein sequence ID" value="CAD7264832.1"/>
    <property type="molecule type" value="Genomic_DNA"/>
</dbReference>
<gene>
    <name evidence="2" type="ORF">TSIB3V08_LOCUS8880</name>
</gene>
<name>A0A7R9G3X6_TIMSH</name>
<dbReference type="AlphaFoldDB" id="A0A7R9G3X6"/>
<sequence>MLFVQTCHFMCVWRGVGDEDQGRPQGTASDCKGRIGKVELEEVNPHLRGGRVENHFGKTTPSSPDRDSNLDLPVLSSLAQHDKRVSQLRHRGGCPYSSLFHQCCCTCEEGVGGGDVAPPGGSSLAGGGGAADLLLTTHHRVVVLLLGHSNTQITLHVTVFDGDGCKNTLCVMRPYSVLQVFNETVPGSTGVMRLYLGNRCVMRLYLDNMCVMRLYLVLQVCNETYLALQVCDETVPWPTGCDGTVPCSTVCNETYLALHVCDENVPWSTGCDETVPCSTDYTLLYKCVMKLYLVIQVVMRLYLVLQIVIVLHVCNETIPCSPGVMRPNVFYRWVTRLHLVLQVGDETYLVLQIVIRPYLFIQVCDETVPFSTGVLRDCTLFYRCVMKPYLVFQVCNETVPCYTYCEETVRFSTGVMRPYLEIQVCDETVPSSTSVWRDCNLFYRCVTRLSLVLQVGDEIVPCSTGCDETLPCSTGMCVMRQYLALQVFDETYLVIKVCDETVPCNTGVMIQYLVLQVCYETIPCSTGCDETVPCSTGCDEIIPCSTGCDEIVPCSTGCDEIKKKPQCIQPGSNPNISVFSSLVQNKSSTFDHVAKEADLKDVMKRHCDRSTILPSLSGHHKRSSSMKGITTGVCPGSASVGPRGRLLVEYLSPARDGRELDNTLVVWRLRNVLLPSDKTCYCDTLKPTLVKNRQLLVPKMHHNRLVASCHIRRDSDSAALKFGPLGFWASPFVRSRDVPSVFDRDIFSNELGSANYALARSPVWPPSR</sequence>
<organism evidence="2">
    <name type="scientific">Timema shepardi</name>
    <name type="common">Walking stick</name>
    <dbReference type="NCBI Taxonomy" id="629360"/>
    <lineage>
        <taxon>Eukaryota</taxon>
        <taxon>Metazoa</taxon>
        <taxon>Ecdysozoa</taxon>
        <taxon>Arthropoda</taxon>
        <taxon>Hexapoda</taxon>
        <taxon>Insecta</taxon>
        <taxon>Pterygota</taxon>
        <taxon>Neoptera</taxon>
        <taxon>Polyneoptera</taxon>
        <taxon>Phasmatodea</taxon>
        <taxon>Timematodea</taxon>
        <taxon>Timematoidea</taxon>
        <taxon>Timematidae</taxon>
        <taxon>Timema</taxon>
    </lineage>
</organism>
<accession>A0A7R9G3X6</accession>
<proteinExistence type="predicted"/>
<reference evidence="2" key="1">
    <citation type="submission" date="2020-11" db="EMBL/GenBank/DDBJ databases">
        <authorList>
            <person name="Tran Van P."/>
        </authorList>
    </citation>
    <scope>NUCLEOTIDE SEQUENCE</scope>
</reference>
<feature type="region of interest" description="Disordered" evidence="1">
    <location>
        <begin position="49"/>
        <end position="69"/>
    </location>
</feature>
<protein>
    <submittedName>
        <fullName evidence="2">Uncharacterized protein</fullName>
    </submittedName>
</protein>
<evidence type="ECO:0000313" key="2">
    <source>
        <dbReference type="EMBL" id="CAD7264832.1"/>
    </source>
</evidence>
<evidence type="ECO:0000256" key="1">
    <source>
        <dbReference type="SAM" id="MobiDB-lite"/>
    </source>
</evidence>